<gene>
    <name evidence="4" type="ORF">CJ030_MR5G011910</name>
</gene>
<protein>
    <submittedName>
        <fullName evidence="4">Wall-associated receptor kinase-like 8</fullName>
    </submittedName>
</protein>
<sequence length="142" mass="15683">MATTATAAQLAKPNCQDRCGDVEIPYPFGTTEDCYLDESFFINCSTSSTGDLPYTGNVIVQNISIDHGQLDILMYTVNDYYNETGFKYSGNQPSLHTADIYTISNTLNKFVAVGCDTEGILNACYPGQQNVHPRQRVLVSKY</sequence>
<keyword evidence="4" id="KW-0675">Receptor</keyword>
<dbReference type="AlphaFoldDB" id="A0A6A1VPJ6"/>
<accession>A0A6A1VPJ6</accession>
<evidence type="ECO:0000313" key="4">
    <source>
        <dbReference type="EMBL" id="KAB1212810.1"/>
    </source>
</evidence>
<name>A0A6A1VPJ6_9ROSI</name>
<keyword evidence="2" id="KW-0732">Signal</keyword>
<reference evidence="4 5" key="1">
    <citation type="journal article" date="2019" name="Plant Biotechnol. J.">
        <title>The red bayberry genome and genetic basis of sex determination.</title>
        <authorList>
            <person name="Jia H.M."/>
            <person name="Jia H.J."/>
            <person name="Cai Q.L."/>
            <person name="Wang Y."/>
            <person name="Zhao H.B."/>
            <person name="Yang W.F."/>
            <person name="Wang G.Y."/>
            <person name="Li Y.H."/>
            <person name="Zhan D.L."/>
            <person name="Shen Y.T."/>
            <person name="Niu Q.F."/>
            <person name="Chang L."/>
            <person name="Qiu J."/>
            <person name="Zhao L."/>
            <person name="Xie H.B."/>
            <person name="Fu W.Y."/>
            <person name="Jin J."/>
            <person name="Li X.W."/>
            <person name="Jiao Y."/>
            <person name="Zhou C.C."/>
            <person name="Tu T."/>
            <person name="Chai C.Y."/>
            <person name="Gao J.L."/>
            <person name="Fan L.J."/>
            <person name="van de Weg E."/>
            <person name="Wang J.Y."/>
            <person name="Gao Z.S."/>
        </authorList>
    </citation>
    <scope>NUCLEOTIDE SEQUENCE [LARGE SCALE GENOMIC DNA]</scope>
    <source>
        <tissue evidence="4">Leaves</tissue>
    </source>
</reference>
<dbReference type="GO" id="GO:0030247">
    <property type="term" value="F:polysaccharide binding"/>
    <property type="evidence" value="ECO:0007669"/>
    <property type="project" value="InterPro"/>
</dbReference>
<dbReference type="GO" id="GO:0016301">
    <property type="term" value="F:kinase activity"/>
    <property type="evidence" value="ECO:0007669"/>
    <property type="project" value="UniProtKB-KW"/>
</dbReference>
<dbReference type="EMBL" id="RXIC02000023">
    <property type="protein sequence ID" value="KAB1212810.1"/>
    <property type="molecule type" value="Genomic_DNA"/>
</dbReference>
<proteinExistence type="predicted"/>
<keyword evidence="4" id="KW-0808">Transferase</keyword>
<dbReference type="PANTHER" id="PTHR33491">
    <property type="entry name" value="OSJNBA0016N04.9 PROTEIN"/>
    <property type="match status" value="1"/>
</dbReference>
<keyword evidence="5" id="KW-1185">Reference proteome</keyword>
<evidence type="ECO:0000256" key="2">
    <source>
        <dbReference type="ARBA" id="ARBA00022729"/>
    </source>
</evidence>
<dbReference type="OrthoDB" id="4062651at2759"/>
<dbReference type="InterPro" id="IPR025287">
    <property type="entry name" value="WAK_GUB"/>
</dbReference>
<organism evidence="4 5">
    <name type="scientific">Morella rubra</name>
    <name type="common">Chinese bayberry</name>
    <dbReference type="NCBI Taxonomy" id="262757"/>
    <lineage>
        <taxon>Eukaryota</taxon>
        <taxon>Viridiplantae</taxon>
        <taxon>Streptophyta</taxon>
        <taxon>Embryophyta</taxon>
        <taxon>Tracheophyta</taxon>
        <taxon>Spermatophyta</taxon>
        <taxon>Magnoliopsida</taxon>
        <taxon>eudicotyledons</taxon>
        <taxon>Gunneridae</taxon>
        <taxon>Pentapetalae</taxon>
        <taxon>rosids</taxon>
        <taxon>fabids</taxon>
        <taxon>Fagales</taxon>
        <taxon>Myricaceae</taxon>
        <taxon>Morella</taxon>
    </lineage>
</organism>
<dbReference type="Pfam" id="PF13947">
    <property type="entry name" value="GUB_WAK_bind"/>
    <property type="match status" value="1"/>
</dbReference>
<dbReference type="Proteomes" id="UP000516437">
    <property type="component" value="Chromosome 5"/>
</dbReference>
<evidence type="ECO:0000256" key="1">
    <source>
        <dbReference type="ARBA" id="ARBA00004167"/>
    </source>
</evidence>
<feature type="domain" description="Wall-associated receptor kinase galacturonan-binding" evidence="3">
    <location>
        <begin position="15"/>
        <end position="72"/>
    </location>
</feature>
<keyword evidence="4" id="KW-0418">Kinase</keyword>
<dbReference type="GO" id="GO:0016020">
    <property type="term" value="C:membrane"/>
    <property type="evidence" value="ECO:0007669"/>
    <property type="project" value="UniProtKB-SubCell"/>
</dbReference>
<evidence type="ECO:0000259" key="3">
    <source>
        <dbReference type="Pfam" id="PF13947"/>
    </source>
</evidence>
<comment type="caution">
    <text evidence="4">The sequence shown here is derived from an EMBL/GenBank/DDBJ whole genome shotgun (WGS) entry which is preliminary data.</text>
</comment>
<comment type="subcellular location">
    <subcellularLocation>
        <location evidence="1">Membrane</location>
        <topology evidence="1">Single-pass membrane protein</topology>
    </subcellularLocation>
</comment>
<evidence type="ECO:0000313" key="5">
    <source>
        <dbReference type="Proteomes" id="UP000516437"/>
    </source>
</evidence>